<protein>
    <submittedName>
        <fullName evidence="1">Uncharacterized protein</fullName>
    </submittedName>
</protein>
<evidence type="ECO:0000313" key="2">
    <source>
        <dbReference type="Proteomes" id="UP001162131"/>
    </source>
</evidence>
<proteinExistence type="predicted"/>
<keyword evidence="2" id="KW-1185">Reference proteome</keyword>
<comment type="caution">
    <text evidence="1">The sequence shown here is derived from an EMBL/GenBank/DDBJ whole genome shotgun (WGS) entry which is preliminary data.</text>
</comment>
<gene>
    <name evidence="1" type="ORF">BSTOLATCC_MIC9666</name>
</gene>
<accession>A0AAU9IEM7</accession>
<sequence>MASSYIICQNDLCQIKKPMKSKKKLKTKNSKPRVKNKYRYKWWEMHLWWSRNKYCPSKWKYKEPGYNPLLYHDTAYQLYDKIQIQIINHKTFEEQVEAKKLSLKQSKMLIIKSSKGKEERLVLNSFHNNCVKDAIARALQIV</sequence>
<dbReference type="EMBL" id="CAJZBQ010000011">
    <property type="protein sequence ID" value="CAG9313864.1"/>
    <property type="molecule type" value="Genomic_DNA"/>
</dbReference>
<organism evidence="1 2">
    <name type="scientific">Blepharisma stoltei</name>
    <dbReference type="NCBI Taxonomy" id="1481888"/>
    <lineage>
        <taxon>Eukaryota</taxon>
        <taxon>Sar</taxon>
        <taxon>Alveolata</taxon>
        <taxon>Ciliophora</taxon>
        <taxon>Postciliodesmatophora</taxon>
        <taxon>Heterotrichea</taxon>
        <taxon>Heterotrichida</taxon>
        <taxon>Blepharismidae</taxon>
        <taxon>Blepharisma</taxon>
    </lineage>
</organism>
<dbReference type="AlphaFoldDB" id="A0AAU9IEM7"/>
<name>A0AAU9IEM7_9CILI</name>
<reference evidence="1" key="1">
    <citation type="submission" date="2021-09" db="EMBL/GenBank/DDBJ databases">
        <authorList>
            <consortium name="AG Swart"/>
            <person name="Singh M."/>
            <person name="Singh A."/>
            <person name="Seah K."/>
            <person name="Emmerich C."/>
        </authorList>
    </citation>
    <scope>NUCLEOTIDE SEQUENCE</scope>
    <source>
        <strain evidence="1">ATCC30299</strain>
    </source>
</reference>
<evidence type="ECO:0000313" key="1">
    <source>
        <dbReference type="EMBL" id="CAG9313864.1"/>
    </source>
</evidence>
<dbReference type="Proteomes" id="UP001162131">
    <property type="component" value="Unassembled WGS sequence"/>
</dbReference>